<dbReference type="EMBL" id="DYXT01000020">
    <property type="protein sequence ID" value="HJE38786.1"/>
    <property type="molecule type" value="Genomic_DNA"/>
</dbReference>
<evidence type="ECO:0000313" key="5">
    <source>
        <dbReference type="Proteomes" id="UP000711407"/>
    </source>
</evidence>
<name>A0A4Q0U7N3_9BACT</name>
<dbReference type="PANTHER" id="PTHR43280">
    <property type="entry name" value="ARAC-FAMILY TRANSCRIPTIONAL REGULATOR"/>
    <property type="match status" value="1"/>
</dbReference>
<dbReference type="SUPFAM" id="SSF48452">
    <property type="entry name" value="TPR-like"/>
    <property type="match status" value="1"/>
</dbReference>
<proteinExistence type="predicted"/>
<dbReference type="InterPro" id="IPR018060">
    <property type="entry name" value="HTH_AraC"/>
</dbReference>
<gene>
    <name evidence="4" type="ORF">K8V47_03350</name>
</gene>
<dbReference type="InterPro" id="IPR009057">
    <property type="entry name" value="Homeodomain-like_sf"/>
</dbReference>
<sequence length="558" mass="62080">MAVKKILLIIAVAVTLHAAASAAPQIPDSMLTERRLKVMVVENPDSVLRLLDVAEARRLPSLPQYRIDLLRALAYNELRMFSLKERYALKTLDDDSIEQHPHVRLNAMAMAVSASSFYGNYDRAYAMAMDAIELARDIGNKPGEYNILQSVADIAFDLGDREQGYAYLDEIITSGYASGNVRELANVSSALGAKVIQLYADDRYADALAESVRRMDVIGRIDSIGGAPPGFTDQQRAYTYARIASSAAYLGDSRRAAQAYDDFMATQYASTDYGRAFIVDYLLVSRRFDKVLEFTRPLYAVLQAGDTINDDYYGVLFTNAKAYSGLGDASRALSLMERASAIRDSLVQRERRSHAQELAAMFELGEKELALSQAREQSARRLSMLSVAVGAVVVAVIVLIALVAHYRVVLKRNRMAARQIDELMAQRSLLRGDAGYGEAPQSQEDYNRFAEMDRRIISDRLFLLPGCNRDMIADKCGLPKPAVSSLVQQFAHCSVGEYVCRLKVEYSVSLIKQHPDWTIEAIGYASGFNSRSTYYQHFNRVFGITPAQYASQQHSSKS</sequence>
<dbReference type="GO" id="GO:0043565">
    <property type="term" value="F:sequence-specific DNA binding"/>
    <property type="evidence" value="ECO:0007669"/>
    <property type="project" value="InterPro"/>
</dbReference>
<evidence type="ECO:0000256" key="2">
    <source>
        <dbReference type="ARBA" id="ARBA00023125"/>
    </source>
</evidence>
<reference evidence="4" key="1">
    <citation type="journal article" date="2021" name="PeerJ">
        <title>Extensive microbial diversity within the chicken gut microbiome revealed by metagenomics and culture.</title>
        <authorList>
            <person name="Gilroy R."/>
            <person name="Ravi A."/>
            <person name="Getino M."/>
            <person name="Pursley I."/>
            <person name="Horton D.L."/>
            <person name="Alikhan N.F."/>
            <person name="Baker D."/>
            <person name="Gharbi K."/>
            <person name="Hall N."/>
            <person name="Watson M."/>
            <person name="Adriaenssens E.M."/>
            <person name="Foster-Nyarko E."/>
            <person name="Jarju S."/>
            <person name="Secka A."/>
            <person name="Antonio M."/>
            <person name="Oren A."/>
            <person name="Chaudhuri R.R."/>
            <person name="La Ragione R."/>
            <person name="Hildebrand F."/>
            <person name="Pallen M.J."/>
        </authorList>
    </citation>
    <scope>NUCLEOTIDE SEQUENCE</scope>
    <source>
        <strain evidence="4">4100</strain>
    </source>
</reference>
<dbReference type="SUPFAM" id="SSF46689">
    <property type="entry name" value="Homeodomain-like"/>
    <property type="match status" value="1"/>
</dbReference>
<dbReference type="Gene3D" id="1.25.40.10">
    <property type="entry name" value="Tetratricopeptide repeat domain"/>
    <property type="match status" value="1"/>
</dbReference>
<dbReference type="InterPro" id="IPR018062">
    <property type="entry name" value="HTH_AraC-typ_CS"/>
</dbReference>
<reference evidence="4" key="2">
    <citation type="submission" date="2021-09" db="EMBL/GenBank/DDBJ databases">
        <authorList>
            <person name="Gilroy R."/>
        </authorList>
    </citation>
    <scope>NUCLEOTIDE SEQUENCE</scope>
    <source>
        <strain evidence="4">4100</strain>
    </source>
</reference>
<dbReference type="Proteomes" id="UP000711407">
    <property type="component" value="Unassembled WGS sequence"/>
</dbReference>
<organism evidence="4 5">
    <name type="scientific">Candidatus Amulumruptor caecigallinarius</name>
    <dbReference type="NCBI Taxonomy" id="2109911"/>
    <lineage>
        <taxon>Bacteria</taxon>
        <taxon>Pseudomonadati</taxon>
        <taxon>Bacteroidota</taxon>
        <taxon>Bacteroidia</taxon>
        <taxon>Bacteroidales</taxon>
        <taxon>Muribaculaceae</taxon>
        <taxon>Candidatus Amulumruptor</taxon>
    </lineage>
</organism>
<evidence type="ECO:0000256" key="3">
    <source>
        <dbReference type="ARBA" id="ARBA00023163"/>
    </source>
</evidence>
<keyword evidence="3" id="KW-0804">Transcription</keyword>
<evidence type="ECO:0000313" key="4">
    <source>
        <dbReference type="EMBL" id="HJE38786.1"/>
    </source>
</evidence>
<dbReference type="SMART" id="SM00342">
    <property type="entry name" value="HTH_ARAC"/>
    <property type="match status" value="1"/>
</dbReference>
<comment type="caution">
    <text evidence="4">The sequence shown here is derived from an EMBL/GenBank/DDBJ whole genome shotgun (WGS) entry which is preliminary data.</text>
</comment>
<keyword evidence="1" id="KW-0805">Transcription regulation</keyword>
<evidence type="ECO:0000256" key="1">
    <source>
        <dbReference type="ARBA" id="ARBA00023015"/>
    </source>
</evidence>
<protein>
    <submittedName>
        <fullName evidence="4">Helix-turn-helix domain-containing protein</fullName>
    </submittedName>
</protein>
<dbReference type="InterPro" id="IPR011990">
    <property type="entry name" value="TPR-like_helical_dom_sf"/>
</dbReference>
<dbReference type="Gene3D" id="1.10.10.60">
    <property type="entry name" value="Homeodomain-like"/>
    <property type="match status" value="1"/>
</dbReference>
<dbReference type="AlphaFoldDB" id="A0A4Q0U7N3"/>
<dbReference type="PANTHER" id="PTHR43280:SF34">
    <property type="entry name" value="ARAC-FAMILY TRANSCRIPTIONAL REGULATOR"/>
    <property type="match status" value="1"/>
</dbReference>
<dbReference type="Pfam" id="PF12833">
    <property type="entry name" value="HTH_18"/>
    <property type="match status" value="1"/>
</dbReference>
<dbReference type="GO" id="GO:0003700">
    <property type="term" value="F:DNA-binding transcription factor activity"/>
    <property type="evidence" value="ECO:0007669"/>
    <property type="project" value="InterPro"/>
</dbReference>
<keyword evidence="2" id="KW-0238">DNA-binding</keyword>
<dbReference type="PROSITE" id="PS00041">
    <property type="entry name" value="HTH_ARAC_FAMILY_1"/>
    <property type="match status" value="1"/>
</dbReference>
<accession>A0A4Q0U7N3</accession>
<dbReference type="PROSITE" id="PS01124">
    <property type="entry name" value="HTH_ARAC_FAMILY_2"/>
    <property type="match status" value="1"/>
</dbReference>